<feature type="domain" description="Glucosamine/galactosamine-6-phosphate isomerase" evidence="4">
    <location>
        <begin position="10"/>
        <end position="223"/>
    </location>
</feature>
<keyword evidence="6" id="KW-1185">Reference proteome</keyword>
<dbReference type="InterPro" id="IPR004547">
    <property type="entry name" value="Glucosamine6P_isomerase"/>
</dbReference>
<dbReference type="GO" id="GO:0005737">
    <property type="term" value="C:cytoplasm"/>
    <property type="evidence" value="ECO:0007669"/>
    <property type="project" value="TreeGrafter"/>
</dbReference>
<dbReference type="Gene3D" id="3.40.50.1360">
    <property type="match status" value="1"/>
</dbReference>
<dbReference type="GO" id="GO:0004342">
    <property type="term" value="F:glucosamine-6-phosphate deaminase activity"/>
    <property type="evidence" value="ECO:0007669"/>
    <property type="project" value="UniProtKB-UniRule"/>
</dbReference>
<dbReference type="EC" id="3.5.99.6" evidence="3"/>
<comment type="function">
    <text evidence="3">Catalyzes the reversible isomerization-deamination of glucosamine 6-phosphate (GlcN6P) to form fructose 6-phosphate (Fru6P) and ammonium ion.</text>
</comment>
<comment type="catalytic activity">
    <reaction evidence="3">
        <text>alpha-D-glucosamine 6-phosphate + H2O = beta-D-fructose 6-phosphate + NH4(+)</text>
        <dbReference type="Rhea" id="RHEA:12172"/>
        <dbReference type="ChEBI" id="CHEBI:15377"/>
        <dbReference type="ChEBI" id="CHEBI:28938"/>
        <dbReference type="ChEBI" id="CHEBI:57634"/>
        <dbReference type="ChEBI" id="CHEBI:75989"/>
        <dbReference type="EC" id="3.5.99.6"/>
    </reaction>
</comment>
<comment type="similarity">
    <text evidence="3">Belongs to the glucosamine/galactosamine-6-phosphate isomerase family. NagB subfamily.</text>
</comment>
<dbReference type="SUPFAM" id="SSF100950">
    <property type="entry name" value="NagB/RpiA/CoA transferase-like"/>
    <property type="match status" value="1"/>
</dbReference>
<keyword evidence="2 3" id="KW-0119">Carbohydrate metabolism</keyword>
<dbReference type="GO" id="GO:0042802">
    <property type="term" value="F:identical protein binding"/>
    <property type="evidence" value="ECO:0007669"/>
    <property type="project" value="TreeGrafter"/>
</dbReference>
<organism evidence="5 6">
    <name type="scientific">Alkalicoccus urumqiensis</name>
    <name type="common">Bacillus urumqiensis</name>
    <dbReference type="NCBI Taxonomy" id="1548213"/>
    <lineage>
        <taxon>Bacteria</taxon>
        <taxon>Bacillati</taxon>
        <taxon>Bacillota</taxon>
        <taxon>Bacilli</taxon>
        <taxon>Bacillales</taxon>
        <taxon>Bacillaceae</taxon>
        <taxon>Alkalicoccus</taxon>
    </lineage>
</organism>
<dbReference type="GO" id="GO:0006046">
    <property type="term" value="P:N-acetylglucosamine catabolic process"/>
    <property type="evidence" value="ECO:0007669"/>
    <property type="project" value="UniProtKB-UniRule"/>
</dbReference>
<keyword evidence="1 3" id="KW-0378">Hydrolase</keyword>
<dbReference type="OrthoDB" id="9791139at2"/>
<comment type="pathway">
    <text evidence="3">Amino-sugar metabolism; N-acetylneuraminate degradation; D-fructose 6-phosphate from N-acetylneuraminate: step 5/5.</text>
</comment>
<dbReference type="EMBL" id="PVNS01000001">
    <property type="protein sequence ID" value="PRO67194.1"/>
    <property type="molecule type" value="Genomic_DNA"/>
</dbReference>
<feature type="active site" description="For ring-opening step" evidence="3">
    <location>
        <position position="140"/>
    </location>
</feature>
<protein>
    <recommendedName>
        <fullName evidence="3">Glucosamine-6-phosphate deaminase</fullName>
        <ecNumber evidence="3">3.5.99.6</ecNumber>
    </recommendedName>
    <alternativeName>
        <fullName evidence="3">GlcN6P deaminase</fullName>
        <shortName evidence="3">GNPDA</shortName>
    </alternativeName>
    <alternativeName>
        <fullName evidence="3">Glucosamine-6-phosphate isomerase</fullName>
    </alternativeName>
</protein>
<dbReference type="InterPro" id="IPR018321">
    <property type="entry name" value="Glucosamine6P_isomerase_CS"/>
</dbReference>
<dbReference type="GO" id="GO:0006043">
    <property type="term" value="P:glucosamine catabolic process"/>
    <property type="evidence" value="ECO:0007669"/>
    <property type="project" value="TreeGrafter"/>
</dbReference>
<feature type="active site" description="For ring-opening step" evidence="3">
    <location>
        <position position="133"/>
    </location>
</feature>
<dbReference type="InterPro" id="IPR006148">
    <property type="entry name" value="Glc/Gal-6P_isomerase"/>
</dbReference>
<dbReference type="GO" id="GO:0019262">
    <property type="term" value="P:N-acetylneuraminate catabolic process"/>
    <property type="evidence" value="ECO:0007669"/>
    <property type="project" value="UniProtKB-UniRule"/>
</dbReference>
<dbReference type="PANTHER" id="PTHR11280:SF5">
    <property type="entry name" value="GLUCOSAMINE-6-PHOSPHATE ISOMERASE"/>
    <property type="match status" value="1"/>
</dbReference>
<feature type="active site" description="Proton acceptor; for enolization step" evidence="3">
    <location>
        <position position="65"/>
    </location>
</feature>
<dbReference type="HAMAP" id="MF_01241">
    <property type="entry name" value="GlcN6P_deamin"/>
    <property type="match status" value="1"/>
</dbReference>
<evidence type="ECO:0000256" key="1">
    <source>
        <dbReference type="ARBA" id="ARBA00022801"/>
    </source>
</evidence>
<dbReference type="GO" id="GO:0005975">
    <property type="term" value="P:carbohydrate metabolic process"/>
    <property type="evidence" value="ECO:0007669"/>
    <property type="project" value="InterPro"/>
</dbReference>
<dbReference type="AlphaFoldDB" id="A0A2P6MLN2"/>
<accession>A0A2P6MLN2</accession>
<evidence type="ECO:0000256" key="3">
    <source>
        <dbReference type="HAMAP-Rule" id="MF_01241"/>
    </source>
</evidence>
<proteinExistence type="inferred from homology"/>
<dbReference type="Pfam" id="PF01182">
    <property type="entry name" value="Glucosamine_iso"/>
    <property type="match status" value="1"/>
</dbReference>
<sequence length="239" mass="26205">MKLIQVADYEEMSRSAAELVYTELENIRTLGLATGGTPLGFYEALRERVRQEGRSLQHLHTVNLDEYLGLAADHPQSYHYYMNEVLFQHTDIPSPQTHLPAGDAEDPYAEAARYDELVTRLGVDLQLLGVGANGHIGFNEPGSSFHGRTDVVRLAEGTIRANARFFGEGERVPEQAVTMGIGTILESRRILLLASGARKAEAVRALLHGAMSEEMPVTALQTHPDVTVIADEAALSLSR</sequence>
<dbReference type="PROSITE" id="PS01161">
    <property type="entry name" value="GLC_GALNAC_ISOMERASE"/>
    <property type="match status" value="1"/>
</dbReference>
<comment type="caution">
    <text evidence="5">The sequence shown here is derived from an EMBL/GenBank/DDBJ whole genome shotgun (WGS) entry which is preliminary data.</text>
</comment>
<evidence type="ECO:0000259" key="4">
    <source>
        <dbReference type="Pfam" id="PF01182"/>
    </source>
</evidence>
<reference evidence="5 6" key="1">
    <citation type="submission" date="2018-03" db="EMBL/GenBank/DDBJ databases">
        <title>Bacillus urumqiensis sp. nov., a moderately haloalkaliphilic bacterium isolated from a salt lake.</title>
        <authorList>
            <person name="Zhao B."/>
            <person name="Liao Z."/>
        </authorList>
    </citation>
    <scope>NUCLEOTIDE SEQUENCE [LARGE SCALE GENOMIC DNA]</scope>
    <source>
        <strain evidence="5 6">BZ-SZ-XJ18</strain>
    </source>
</reference>
<dbReference type="PANTHER" id="PTHR11280">
    <property type="entry name" value="GLUCOSAMINE-6-PHOSPHATE ISOMERASE"/>
    <property type="match status" value="1"/>
</dbReference>
<gene>
    <name evidence="3 5" type="primary">nagB</name>
    <name evidence="5" type="ORF">C6I21_01135</name>
</gene>
<evidence type="ECO:0000313" key="6">
    <source>
        <dbReference type="Proteomes" id="UP000243650"/>
    </source>
</evidence>
<name>A0A2P6MLN2_ALKUR</name>
<dbReference type="CDD" id="cd01399">
    <property type="entry name" value="GlcN6P_deaminase"/>
    <property type="match status" value="1"/>
</dbReference>
<dbReference type="Proteomes" id="UP000243650">
    <property type="component" value="Unassembled WGS sequence"/>
</dbReference>
<evidence type="ECO:0000313" key="5">
    <source>
        <dbReference type="EMBL" id="PRO67194.1"/>
    </source>
</evidence>
<dbReference type="RefSeq" id="WP_105957578.1">
    <property type="nucleotide sequence ID" value="NZ_PVNS01000001.1"/>
</dbReference>
<dbReference type="InterPro" id="IPR037171">
    <property type="entry name" value="NagB/RpiA_transferase-like"/>
</dbReference>
<dbReference type="UniPathway" id="UPA00629">
    <property type="reaction ID" value="UER00684"/>
</dbReference>
<dbReference type="NCBIfam" id="TIGR00502">
    <property type="entry name" value="nagB"/>
    <property type="match status" value="1"/>
</dbReference>
<feature type="active site" description="Proton acceptor; for ring-opening step" evidence="3">
    <location>
        <position position="135"/>
    </location>
</feature>
<evidence type="ECO:0000256" key="2">
    <source>
        <dbReference type="ARBA" id="ARBA00023277"/>
    </source>
</evidence>
<comment type="caution">
    <text evidence="3">Lacks conserved residue(s) required for the propagation of feature annotation.</text>
</comment>